<dbReference type="InterPro" id="IPR003889">
    <property type="entry name" value="FYrich_C"/>
</dbReference>
<dbReference type="EMBL" id="JALJOV010000067">
    <property type="protein sequence ID" value="KAK9867743.1"/>
    <property type="molecule type" value="Genomic_DNA"/>
</dbReference>
<dbReference type="GO" id="GO:0016020">
    <property type="term" value="C:membrane"/>
    <property type="evidence" value="ECO:0007669"/>
    <property type="project" value="TreeGrafter"/>
</dbReference>
<dbReference type="SMART" id="SM00542">
    <property type="entry name" value="FYRC"/>
    <property type="match status" value="1"/>
</dbReference>
<dbReference type="PANTHER" id="PTHR11566">
    <property type="entry name" value="DYNAMIN"/>
    <property type="match status" value="1"/>
</dbReference>
<gene>
    <name evidence="5" type="ORF">WJX84_007087</name>
</gene>
<comment type="caution">
    <text evidence="5">The sequence shown here is derived from an EMBL/GenBank/DDBJ whole genome shotgun (WGS) entry which is preliminary data.</text>
</comment>
<reference evidence="5 6" key="1">
    <citation type="journal article" date="2024" name="Nat. Commun.">
        <title>Phylogenomics reveals the evolutionary origins of lichenization in chlorophyte algae.</title>
        <authorList>
            <person name="Puginier C."/>
            <person name="Libourel C."/>
            <person name="Otte J."/>
            <person name="Skaloud P."/>
            <person name="Haon M."/>
            <person name="Grisel S."/>
            <person name="Petersen M."/>
            <person name="Berrin J.G."/>
            <person name="Delaux P.M."/>
            <person name="Dal Grande F."/>
            <person name="Keller J."/>
        </authorList>
    </citation>
    <scope>NUCLEOTIDE SEQUENCE [LARGE SCALE GENOMIC DNA]</scope>
    <source>
        <strain evidence="5 6">SAG 2523</strain>
    </source>
</reference>
<feature type="region of interest" description="Disordered" evidence="3">
    <location>
        <begin position="595"/>
        <end position="752"/>
    </location>
</feature>
<dbReference type="GO" id="GO:0005634">
    <property type="term" value="C:nucleus"/>
    <property type="evidence" value="ECO:0007669"/>
    <property type="project" value="UniProtKB-SubCell"/>
</dbReference>
<dbReference type="Proteomes" id="UP001485043">
    <property type="component" value="Unassembled WGS sequence"/>
</dbReference>
<dbReference type="PRINTS" id="PR00195">
    <property type="entry name" value="DYNAMIN"/>
</dbReference>
<dbReference type="Gene3D" id="3.40.50.300">
    <property type="entry name" value="P-loop containing nucleotide triphosphate hydrolases"/>
    <property type="match status" value="1"/>
</dbReference>
<evidence type="ECO:0000259" key="4">
    <source>
        <dbReference type="SMART" id="SM00053"/>
    </source>
</evidence>
<evidence type="ECO:0000313" key="5">
    <source>
        <dbReference type="EMBL" id="KAK9867743.1"/>
    </source>
</evidence>
<dbReference type="GO" id="GO:0140993">
    <property type="term" value="F:histone modifying activity"/>
    <property type="evidence" value="ECO:0007669"/>
    <property type="project" value="UniProtKB-ARBA"/>
</dbReference>
<dbReference type="Gene3D" id="3.30.160.360">
    <property type="match status" value="1"/>
</dbReference>
<proteinExistence type="predicted"/>
<dbReference type="PANTHER" id="PTHR11566:SF21">
    <property type="entry name" value="DYNAMIN RELATED PROTEIN 1, ISOFORM A"/>
    <property type="match status" value="1"/>
</dbReference>
<dbReference type="GO" id="GO:0005525">
    <property type="term" value="F:GTP binding"/>
    <property type="evidence" value="ECO:0007669"/>
    <property type="project" value="InterPro"/>
</dbReference>
<dbReference type="GO" id="GO:0003924">
    <property type="term" value="F:GTPase activity"/>
    <property type="evidence" value="ECO:0007669"/>
    <property type="project" value="InterPro"/>
</dbReference>
<feature type="domain" description="Dynamin GTPase" evidence="4">
    <location>
        <begin position="168"/>
        <end position="387"/>
    </location>
</feature>
<dbReference type="InterPro" id="IPR027417">
    <property type="entry name" value="P-loop_NTPase"/>
</dbReference>
<comment type="subcellular location">
    <subcellularLocation>
        <location evidence="1">Nucleus</location>
    </subcellularLocation>
</comment>
<dbReference type="InterPro" id="IPR022812">
    <property type="entry name" value="Dynamin"/>
</dbReference>
<dbReference type="GO" id="GO:0005737">
    <property type="term" value="C:cytoplasm"/>
    <property type="evidence" value="ECO:0007669"/>
    <property type="project" value="TreeGrafter"/>
</dbReference>
<evidence type="ECO:0000256" key="2">
    <source>
        <dbReference type="ARBA" id="ARBA00023242"/>
    </source>
</evidence>
<dbReference type="InterPro" id="IPR045063">
    <property type="entry name" value="Dynamin_N"/>
</dbReference>
<dbReference type="Pfam" id="PF05965">
    <property type="entry name" value="FYRC"/>
    <property type="match status" value="1"/>
</dbReference>
<feature type="region of interest" description="Disordered" evidence="3">
    <location>
        <begin position="986"/>
        <end position="1018"/>
    </location>
</feature>
<dbReference type="Pfam" id="PF00350">
    <property type="entry name" value="Dynamin_N"/>
    <property type="match status" value="1"/>
</dbReference>
<evidence type="ECO:0000313" key="6">
    <source>
        <dbReference type="Proteomes" id="UP001485043"/>
    </source>
</evidence>
<feature type="region of interest" description="Disordered" evidence="3">
    <location>
        <begin position="20"/>
        <end position="41"/>
    </location>
</feature>
<organism evidence="5 6">
    <name type="scientific">Apatococcus fuscideae</name>
    <dbReference type="NCBI Taxonomy" id="2026836"/>
    <lineage>
        <taxon>Eukaryota</taxon>
        <taxon>Viridiplantae</taxon>
        <taxon>Chlorophyta</taxon>
        <taxon>core chlorophytes</taxon>
        <taxon>Trebouxiophyceae</taxon>
        <taxon>Chlorellales</taxon>
        <taxon>Chlorellaceae</taxon>
        <taxon>Apatococcus</taxon>
    </lineage>
</organism>
<keyword evidence="2" id="KW-0539">Nucleus</keyword>
<evidence type="ECO:0000256" key="1">
    <source>
        <dbReference type="ARBA" id="ARBA00004123"/>
    </source>
</evidence>
<feature type="compositionally biased region" description="Acidic residues" evidence="3">
    <location>
        <begin position="659"/>
        <end position="680"/>
    </location>
</feature>
<dbReference type="GO" id="GO:0005874">
    <property type="term" value="C:microtubule"/>
    <property type="evidence" value="ECO:0007669"/>
    <property type="project" value="TreeGrafter"/>
</dbReference>
<dbReference type="InterPro" id="IPR001401">
    <property type="entry name" value="Dynamin_GTPase"/>
</dbReference>
<dbReference type="PROSITE" id="PS51542">
    <property type="entry name" value="FYRN"/>
    <property type="match status" value="1"/>
</dbReference>
<accession>A0AAW1TEC9</accession>
<dbReference type="GO" id="GO:0008017">
    <property type="term" value="F:microtubule binding"/>
    <property type="evidence" value="ECO:0007669"/>
    <property type="project" value="TreeGrafter"/>
</dbReference>
<dbReference type="InterPro" id="IPR003888">
    <property type="entry name" value="FYrich_N"/>
</dbReference>
<keyword evidence="6" id="KW-1185">Reference proteome</keyword>
<dbReference type="SUPFAM" id="SSF52540">
    <property type="entry name" value="P-loop containing nucleoside triphosphate hydrolases"/>
    <property type="match status" value="1"/>
</dbReference>
<sequence>MTLADVLLAIVRRGNTVVKPVEGQSRPDGRQDSSSSPKQTPFDRFFVEQLGPRNQEQQVELTWAFDSRSPLPAILAIAGIVQSDDNGRFVIQPDFHPLQGCKAPNSRGSAEALLTALGALKVPPAEAAHAPGLPEADLAVLLSAISEDSRPQMQTDASLLDLLHNSAVGRYHQAYAKLQNADFVQDVPQSALVVIGLQAAGKSKFMTAISKCNFSPSGKGLTTKAPVRLCLEPIPSHADQVFEVSFRGRLHPCCAESDIAQTVGEIMQTEIPGTKLTSDEITVRICKAGVPPLVLIDTPGIREDNTGSKELVSKYLRDGHLVICLVEACFINLDSHAAVQLVRYHGKVGNTRLVLTRTDEVTTRDAIQDKVLSRILGWSTQMQTAGFPSAYAVIAEHPEGSSGANSLDLNERAHFEQQIFQRLPQLDAAFHPHIDFIRQHCTVRNLIEALVPWFEDFLRREGVPIALQWLQPKLRDASRRITDLGRPVEEITVQEVMEAVELAFGLPALHNPGALSAIDAAVRTALIHLAVMPLCKPDGRLVRCVEAGFKLEESAVYNERRLHAQDQLRTLKAAMAIMESIKAMHSATEDTQMQEVAVSNSTDGDGEVRQRRADSQALEVPHAVEVEPERTPDGSKPMAMGKDEAPKSISAGAVGPSGMEEDPQEPEDGFIDLSGDEADANDSMNMTTASPVPKRMTKSARPGRSAMRPVPAGQGSRQPMLSGSPLPARDNPHAVKQGKRPSTHQGTAGPAYNVKKLKVAPPSAWKVNAQGAGRSDACKSPALGKQPAIATSGRTVHGRVKQQASRRVDLACIGNVRASPGWFDAGYIFPDGYKATIWYRSSKNVKEIIAHECSIYQLGSQPYPTFQIIAADRPNEPLTALSCSGCWDKVLQRINVTLETAGEVPPKTKIPGPEFFGLNDPEVQAAFEALDPSRNCWAYWEGKQARAQVAAKQQSKGRTEVAASKAAGNNAASALPTAARRWIEQISRRPSDDVNEDVESDAAESETSDADADYDGTG</sequence>
<feature type="region of interest" description="Disordered" evidence="3">
    <location>
        <begin position="772"/>
        <end position="801"/>
    </location>
</feature>
<dbReference type="AlphaFoldDB" id="A0AAW1TEC9"/>
<dbReference type="PROSITE" id="PS51543">
    <property type="entry name" value="FYRC"/>
    <property type="match status" value="1"/>
</dbReference>
<dbReference type="Pfam" id="PF05964">
    <property type="entry name" value="FYRN"/>
    <property type="match status" value="1"/>
</dbReference>
<evidence type="ECO:0000256" key="3">
    <source>
        <dbReference type="SAM" id="MobiDB-lite"/>
    </source>
</evidence>
<feature type="compositionally biased region" description="Acidic residues" evidence="3">
    <location>
        <begin position="993"/>
        <end position="1018"/>
    </location>
</feature>
<protein>
    <recommendedName>
        <fullName evidence="4">Dynamin GTPase domain-containing protein</fullName>
    </recommendedName>
</protein>
<dbReference type="SMART" id="SM00053">
    <property type="entry name" value="DYNc"/>
    <property type="match status" value="1"/>
</dbReference>
<feature type="compositionally biased region" description="Basic and acidic residues" evidence="3">
    <location>
        <begin position="622"/>
        <end position="633"/>
    </location>
</feature>
<name>A0AAW1TEC9_9CHLO</name>